<feature type="transmembrane region" description="Helical" evidence="2">
    <location>
        <begin position="456"/>
        <end position="476"/>
    </location>
</feature>
<dbReference type="Proteomes" id="UP001286456">
    <property type="component" value="Unassembled WGS sequence"/>
</dbReference>
<comment type="caution">
    <text evidence="4">The sequence shown here is derived from an EMBL/GenBank/DDBJ whole genome shotgun (WGS) entry which is preliminary data.</text>
</comment>
<evidence type="ECO:0000256" key="2">
    <source>
        <dbReference type="SAM" id="Phobius"/>
    </source>
</evidence>
<dbReference type="InterPro" id="IPR046623">
    <property type="entry name" value="DUF6536"/>
</dbReference>
<reference evidence="4" key="2">
    <citation type="submission" date="2023-06" db="EMBL/GenBank/DDBJ databases">
        <authorList>
            <consortium name="Lawrence Berkeley National Laboratory"/>
            <person name="Haridas S."/>
            <person name="Hensen N."/>
            <person name="Bonometti L."/>
            <person name="Westerberg I."/>
            <person name="Brannstrom I.O."/>
            <person name="Guillou S."/>
            <person name="Cros-Aarteil S."/>
            <person name="Calhoun S."/>
            <person name="Kuo A."/>
            <person name="Mondo S."/>
            <person name="Pangilinan J."/>
            <person name="Riley R."/>
            <person name="Labutti K."/>
            <person name="Andreopoulos B."/>
            <person name="Lipzen A."/>
            <person name="Chen C."/>
            <person name="Yanf M."/>
            <person name="Daum C."/>
            <person name="Ng V."/>
            <person name="Clum A."/>
            <person name="Steindorff A."/>
            <person name="Ohm R."/>
            <person name="Martin F."/>
            <person name="Silar P."/>
            <person name="Natvig D."/>
            <person name="Lalanne C."/>
            <person name="Gautier V."/>
            <person name="Ament-Velasquez S.L."/>
            <person name="Kruys A."/>
            <person name="Hutchinson M.I."/>
            <person name="Powell A.J."/>
            <person name="Barry K."/>
            <person name="Miller A.N."/>
            <person name="Grigoriev I.V."/>
            <person name="Debuchy R."/>
            <person name="Gladieux P."/>
            <person name="Thoren M.H."/>
            <person name="Johannesson H."/>
        </authorList>
    </citation>
    <scope>NUCLEOTIDE SEQUENCE</scope>
    <source>
        <strain evidence="4">SMH4131-1</strain>
    </source>
</reference>
<sequence length="819" mass="88765">MEIVIPPRDHGPSTFHYTWDENGEVTQITRVQEAPSITQERLRRGRQTVQWPFQSVATETEIPSSPTTTSPVARRATWQQPRRAGDDDSDSISQDIIPDYVVNFIRGETPETVARRKRNGGYLSERAVDIAHQHRPHQSRVADFEGFLDENSSRTSAGGGSDEERHNLTGSREKSVRSWRRFTAGWRAGVALNLLLSLVILVTSLVCLVLAITKASVLSGNTVIFAGSCTDANNINWGLHAVISVFAIILVAGANYIFQILGSPTRTEVAVAHQRKRWLDIGIPSIRNLAYIENSRTFLAVTILTSAIFAQIIYNAAIFTSQNAVDYKLVLVTESFLNGAQFSNDTSINKGKLSRLDILSLQDQGSRGQLVNLTTAECFHEFSGTFEMTFDAALLVTDRNSQTSSLLQTSAAKSTFTQPTIGNSISDLARDQSSVLYCLAHPAGQQTCEVNLNGPLLLAVAILNLVTVIVITMVLLKTSFAPLATFGDAVSSFLKEADPTTRGSCLLTKSDVWQGRWGFNEAKYWVPTNYYWFQTPTLPRWMLTLLLWGSCVGLAAAALACTMLADPKRHLSAFGVASPYSIITLSPSTTSSTIASALLASLPQALLAALYPATNSLITTYFLSHESSLFAVKEPRPLRVSADPEGVQTISLYLTLPRPASWFLVVVFAAMGFVLSQSFFVVILQLTEIPLSAASEIISPDSSESTTFIALGLSGVALLVFLALLVLLAIVVVALGFLRFTPAGLANGQAIGNPMAMPGGTCSAVISSRCHRRVTGEVAEPWAKPLVWGVVKEGVGMNASHCTFTAGVATQLDMTRSYA</sequence>
<reference evidence="4" key="1">
    <citation type="journal article" date="2023" name="Mol. Phylogenet. Evol.">
        <title>Genome-scale phylogeny and comparative genomics of the fungal order Sordariales.</title>
        <authorList>
            <person name="Hensen N."/>
            <person name="Bonometti L."/>
            <person name="Westerberg I."/>
            <person name="Brannstrom I.O."/>
            <person name="Guillou S."/>
            <person name="Cros-Aarteil S."/>
            <person name="Calhoun S."/>
            <person name="Haridas S."/>
            <person name="Kuo A."/>
            <person name="Mondo S."/>
            <person name="Pangilinan J."/>
            <person name="Riley R."/>
            <person name="LaButti K."/>
            <person name="Andreopoulos B."/>
            <person name="Lipzen A."/>
            <person name="Chen C."/>
            <person name="Yan M."/>
            <person name="Daum C."/>
            <person name="Ng V."/>
            <person name="Clum A."/>
            <person name="Steindorff A."/>
            <person name="Ohm R.A."/>
            <person name="Martin F."/>
            <person name="Silar P."/>
            <person name="Natvig D.O."/>
            <person name="Lalanne C."/>
            <person name="Gautier V."/>
            <person name="Ament-Velasquez S.L."/>
            <person name="Kruys A."/>
            <person name="Hutchinson M.I."/>
            <person name="Powell A.J."/>
            <person name="Barry K."/>
            <person name="Miller A.N."/>
            <person name="Grigoriev I.V."/>
            <person name="Debuchy R."/>
            <person name="Gladieux P."/>
            <person name="Hiltunen Thoren M."/>
            <person name="Johannesson H."/>
        </authorList>
    </citation>
    <scope>NUCLEOTIDE SEQUENCE</scope>
    <source>
        <strain evidence="4">SMH4131-1</strain>
    </source>
</reference>
<dbReference type="PANTHER" id="PTHR35395">
    <property type="entry name" value="DUF6536 DOMAIN-CONTAINING PROTEIN"/>
    <property type="match status" value="1"/>
</dbReference>
<gene>
    <name evidence="4" type="ORF">B0T19DRAFT_188833</name>
</gene>
<evidence type="ECO:0000313" key="5">
    <source>
        <dbReference type="Proteomes" id="UP001286456"/>
    </source>
</evidence>
<name>A0AAE0MEQ6_9PEZI</name>
<feature type="transmembrane region" description="Helical" evidence="2">
    <location>
        <begin position="541"/>
        <end position="565"/>
    </location>
</feature>
<organism evidence="4 5">
    <name type="scientific">Cercophora scortea</name>
    <dbReference type="NCBI Taxonomy" id="314031"/>
    <lineage>
        <taxon>Eukaryota</taxon>
        <taxon>Fungi</taxon>
        <taxon>Dikarya</taxon>
        <taxon>Ascomycota</taxon>
        <taxon>Pezizomycotina</taxon>
        <taxon>Sordariomycetes</taxon>
        <taxon>Sordariomycetidae</taxon>
        <taxon>Sordariales</taxon>
        <taxon>Lasiosphaeriaceae</taxon>
        <taxon>Cercophora</taxon>
    </lineage>
</organism>
<dbReference type="AlphaFoldDB" id="A0AAE0MEQ6"/>
<evidence type="ECO:0000259" key="3">
    <source>
        <dbReference type="Pfam" id="PF20163"/>
    </source>
</evidence>
<feature type="domain" description="DUF6536" evidence="3">
    <location>
        <begin position="186"/>
        <end position="337"/>
    </location>
</feature>
<dbReference type="PANTHER" id="PTHR35395:SF1">
    <property type="entry name" value="DUF6536 DOMAIN-CONTAINING PROTEIN"/>
    <property type="match status" value="1"/>
</dbReference>
<keyword evidence="2" id="KW-0812">Transmembrane</keyword>
<feature type="transmembrane region" description="Helical" evidence="2">
    <location>
        <begin position="237"/>
        <end position="258"/>
    </location>
</feature>
<dbReference type="EMBL" id="JAUEPO010000003">
    <property type="protein sequence ID" value="KAK3328369.1"/>
    <property type="molecule type" value="Genomic_DNA"/>
</dbReference>
<proteinExistence type="predicted"/>
<keyword evidence="2" id="KW-1133">Transmembrane helix</keyword>
<feature type="transmembrane region" description="Helical" evidence="2">
    <location>
        <begin position="707"/>
        <end position="738"/>
    </location>
</feature>
<accession>A0AAE0MEQ6</accession>
<feature type="transmembrane region" description="Helical" evidence="2">
    <location>
        <begin position="662"/>
        <end position="687"/>
    </location>
</feature>
<feature type="transmembrane region" description="Helical" evidence="2">
    <location>
        <begin position="190"/>
        <end position="212"/>
    </location>
</feature>
<evidence type="ECO:0000256" key="1">
    <source>
        <dbReference type="SAM" id="MobiDB-lite"/>
    </source>
</evidence>
<protein>
    <recommendedName>
        <fullName evidence="3">DUF6536 domain-containing protein</fullName>
    </recommendedName>
</protein>
<keyword evidence="5" id="KW-1185">Reference proteome</keyword>
<keyword evidence="2" id="KW-0472">Membrane</keyword>
<feature type="region of interest" description="Disordered" evidence="1">
    <location>
        <begin position="151"/>
        <end position="170"/>
    </location>
</feature>
<feature type="region of interest" description="Disordered" evidence="1">
    <location>
        <begin position="58"/>
        <end position="93"/>
    </location>
</feature>
<evidence type="ECO:0000313" key="4">
    <source>
        <dbReference type="EMBL" id="KAK3328369.1"/>
    </source>
</evidence>
<dbReference type="Pfam" id="PF20163">
    <property type="entry name" value="DUF6536"/>
    <property type="match status" value="1"/>
</dbReference>